<dbReference type="InterPro" id="IPR016272">
    <property type="entry name" value="Lipase_LIPH"/>
</dbReference>
<dbReference type="GO" id="GO:0005615">
    <property type="term" value="C:extracellular space"/>
    <property type="evidence" value="ECO:0007669"/>
    <property type="project" value="TreeGrafter"/>
</dbReference>
<dbReference type="PRINTS" id="PR00821">
    <property type="entry name" value="TAGLIPASE"/>
</dbReference>
<protein>
    <submittedName>
        <fullName evidence="8">Pancreatic triacylglycerol lipase like protein</fullName>
    </submittedName>
</protein>
<dbReference type="Gene3D" id="3.40.50.1820">
    <property type="entry name" value="alpha/beta hydrolase"/>
    <property type="match status" value="1"/>
</dbReference>
<evidence type="ECO:0000256" key="3">
    <source>
        <dbReference type="ARBA" id="ARBA00022525"/>
    </source>
</evidence>
<dbReference type="GO" id="GO:0046872">
    <property type="term" value="F:metal ion binding"/>
    <property type="evidence" value="ECO:0007669"/>
    <property type="project" value="UniProtKB-KW"/>
</dbReference>
<keyword evidence="4" id="KW-0479">Metal-binding</keyword>
<dbReference type="GO" id="GO:0016042">
    <property type="term" value="P:lipid catabolic process"/>
    <property type="evidence" value="ECO:0007669"/>
    <property type="project" value="TreeGrafter"/>
</dbReference>
<feature type="binding site" evidence="4">
    <location>
        <position position="238"/>
    </location>
    <ligand>
        <name>Ca(2+)</name>
        <dbReference type="ChEBI" id="CHEBI:29108"/>
    </ligand>
</feature>
<feature type="domain" description="Lipase" evidence="7">
    <location>
        <begin position="44"/>
        <end position="371"/>
    </location>
</feature>
<organism evidence="8 9">
    <name type="scientific">Argiope bruennichi</name>
    <name type="common">Wasp spider</name>
    <name type="synonym">Aranea bruennichi</name>
    <dbReference type="NCBI Taxonomy" id="94029"/>
    <lineage>
        <taxon>Eukaryota</taxon>
        <taxon>Metazoa</taxon>
        <taxon>Ecdysozoa</taxon>
        <taxon>Arthropoda</taxon>
        <taxon>Chelicerata</taxon>
        <taxon>Arachnida</taxon>
        <taxon>Araneae</taxon>
        <taxon>Araneomorphae</taxon>
        <taxon>Entelegynae</taxon>
        <taxon>Araneoidea</taxon>
        <taxon>Araneidae</taxon>
        <taxon>Argiope</taxon>
    </lineage>
</organism>
<keyword evidence="9" id="KW-1185">Reference proteome</keyword>
<reference evidence="8" key="2">
    <citation type="submission" date="2020-06" db="EMBL/GenBank/DDBJ databases">
        <authorList>
            <person name="Sheffer M."/>
        </authorList>
    </citation>
    <scope>NUCLEOTIDE SEQUENCE</scope>
</reference>
<feature type="chain" id="PRO_5035727784" evidence="6">
    <location>
        <begin position="24"/>
        <end position="452"/>
    </location>
</feature>
<evidence type="ECO:0000259" key="7">
    <source>
        <dbReference type="Pfam" id="PF00151"/>
    </source>
</evidence>
<evidence type="ECO:0000256" key="5">
    <source>
        <dbReference type="RuleBase" id="RU004262"/>
    </source>
</evidence>
<dbReference type="InterPro" id="IPR029058">
    <property type="entry name" value="AB_hydrolase_fold"/>
</dbReference>
<feature type="binding site" evidence="4">
    <location>
        <position position="235"/>
    </location>
    <ligand>
        <name>Ca(2+)</name>
        <dbReference type="ChEBI" id="CHEBI:29108"/>
    </ligand>
</feature>
<sequence length="452" mass="51261">MSNLKWTLFWMCYVWIFQAMTEANRNGTVVYKKGRPRLLNPYVKVCYGKLGCFWNGPPFQHPFWRPISVPPLPPELQKTLFFLYTRSNVVRPFLVSPLHLDAVLTSHLRPRTPTRIIIPEAVDGVLISNWMKDLKNQYLTLADENVILVDYGTRTPLTFWNAANARVVGAQIGELIHFLHERCGIPGAIVHLIGHGLGAHIAGYAGERQHGLGRITGLDPRGDYFRNTPDVVKLDQTDALLVDIIHSNPSRNFFEGFGTPEDLGHVNFFAAGGKRAKCIPQRTLATGATPLEFLQNALFCSHFRSIDFFLSSFDQKGCLFVGVECSSYEDFYVGRCNCGSKGQKCRFMGHFATGAPYETRYYLMFDNKKPYCVHQYQVIVYIELPYLHKTYGSLPVSADLVVAGGRNFRQTFHFRVNLREQRQFRTFLLTLKQPVGQIDSAVAVVQLPEQAV</sequence>
<evidence type="ECO:0000256" key="1">
    <source>
        <dbReference type="ARBA" id="ARBA00004613"/>
    </source>
</evidence>
<dbReference type="SUPFAM" id="SSF53474">
    <property type="entry name" value="alpha/beta-Hydrolases"/>
    <property type="match status" value="1"/>
</dbReference>
<gene>
    <name evidence="8" type="ORF">HNY73_009888</name>
</gene>
<keyword evidence="3" id="KW-0964">Secreted</keyword>
<evidence type="ECO:0000256" key="2">
    <source>
        <dbReference type="ARBA" id="ARBA00010701"/>
    </source>
</evidence>
<accession>A0A8T0FHP5</accession>
<evidence type="ECO:0000313" key="9">
    <source>
        <dbReference type="Proteomes" id="UP000807504"/>
    </source>
</evidence>
<dbReference type="Pfam" id="PF00151">
    <property type="entry name" value="Lipase"/>
    <property type="match status" value="1"/>
</dbReference>
<reference evidence="8" key="1">
    <citation type="journal article" date="2020" name="bioRxiv">
        <title>Chromosome-level reference genome of the European wasp spider Argiope bruennichi: a resource for studies on range expansion and evolutionary adaptation.</title>
        <authorList>
            <person name="Sheffer M.M."/>
            <person name="Hoppe A."/>
            <person name="Krehenwinkel H."/>
            <person name="Uhl G."/>
            <person name="Kuss A.W."/>
            <person name="Jensen L."/>
            <person name="Jensen C."/>
            <person name="Gillespie R.G."/>
            <person name="Hoff K.J."/>
            <person name="Prost S."/>
        </authorList>
    </citation>
    <scope>NUCLEOTIDE SEQUENCE</scope>
</reference>
<comment type="caution">
    <text evidence="8">The sequence shown here is derived from an EMBL/GenBank/DDBJ whole genome shotgun (WGS) entry which is preliminary data.</text>
</comment>
<name>A0A8T0FHP5_ARGBR</name>
<evidence type="ECO:0000313" key="8">
    <source>
        <dbReference type="EMBL" id="KAF8788383.1"/>
    </source>
</evidence>
<dbReference type="GO" id="GO:0052689">
    <property type="term" value="F:carboxylic ester hydrolase activity"/>
    <property type="evidence" value="ECO:0007669"/>
    <property type="project" value="InterPro"/>
</dbReference>
<keyword evidence="4" id="KW-0106">Calcium</keyword>
<proteinExistence type="inferred from homology"/>
<dbReference type="Proteomes" id="UP000807504">
    <property type="component" value="Unassembled WGS sequence"/>
</dbReference>
<dbReference type="EMBL" id="JABXBU010000015">
    <property type="protein sequence ID" value="KAF8788383.1"/>
    <property type="molecule type" value="Genomic_DNA"/>
</dbReference>
<evidence type="ECO:0000256" key="6">
    <source>
        <dbReference type="SAM" id="SignalP"/>
    </source>
</evidence>
<dbReference type="PANTHER" id="PTHR11610">
    <property type="entry name" value="LIPASE"/>
    <property type="match status" value="1"/>
</dbReference>
<dbReference type="PIRSF" id="PIRSF000865">
    <property type="entry name" value="Lipoprotein_lipase_LIPH"/>
    <property type="match status" value="1"/>
</dbReference>
<comment type="similarity">
    <text evidence="2 5">Belongs to the AB hydrolase superfamily. Lipase family.</text>
</comment>
<evidence type="ECO:0000256" key="4">
    <source>
        <dbReference type="PIRSR" id="PIRSR000865-2"/>
    </source>
</evidence>
<dbReference type="GO" id="GO:0016298">
    <property type="term" value="F:lipase activity"/>
    <property type="evidence" value="ECO:0007669"/>
    <property type="project" value="InterPro"/>
</dbReference>
<dbReference type="InterPro" id="IPR000734">
    <property type="entry name" value="TAG_lipase"/>
</dbReference>
<feature type="signal peptide" evidence="6">
    <location>
        <begin position="1"/>
        <end position="23"/>
    </location>
</feature>
<dbReference type="AlphaFoldDB" id="A0A8T0FHP5"/>
<keyword evidence="6" id="KW-0732">Signal</keyword>
<dbReference type="InterPro" id="IPR013818">
    <property type="entry name" value="Lipase"/>
</dbReference>
<comment type="subcellular location">
    <subcellularLocation>
        <location evidence="1">Secreted</location>
    </subcellularLocation>
</comment>